<feature type="region of interest" description="Disordered" evidence="1">
    <location>
        <begin position="196"/>
        <end position="215"/>
    </location>
</feature>
<feature type="compositionally biased region" description="Basic residues" evidence="1">
    <location>
        <begin position="205"/>
        <end position="215"/>
    </location>
</feature>
<accession>A0A6P7I4B3</accession>
<feature type="compositionally biased region" description="Basic and acidic residues" evidence="1">
    <location>
        <begin position="120"/>
        <end position="138"/>
    </location>
</feature>
<protein>
    <submittedName>
        <fullName evidence="3">Uncharacterized protein LOC114431852</fullName>
    </submittedName>
</protein>
<dbReference type="GeneID" id="114431852"/>
<sequence length="215" mass="23966">MQQGIIIEGQREAGSGAGEAYSIMLDDSEGFRRRYPARLKSLRGKKAPRTREQIDEKMRLADERRKSKEDTLKTRLRAKSARIRGPAPVCTTEEDEDATITPVVPLQLPVSPARQIGQKAGEEGEWVRKAGGDGREKSGPAPVCTTEGDEDATITPVVRIKSENSSVDLNDPAAKAELLKKLQDRLKGKGVTLKWREQPDGKVFHKERKRQKKEL</sequence>
<feature type="region of interest" description="Disordered" evidence="1">
    <location>
        <begin position="115"/>
        <end position="159"/>
    </location>
</feature>
<name>A0A6P7I4B3_9TELE</name>
<reference evidence="3" key="1">
    <citation type="submission" date="2025-08" db="UniProtKB">
        <authorList>
            <consortium name="RefSeq"/>
        </authorList>
    </citation>
    <scope>IDENTIFICATION</scope>
</reference>
<keyword evidence="2" id="KW-1185">Reference proteome</keyword>
<evidence type="ECO:0000313" key="2">
    <source>
        <dbReference type="Proteomes" id="UP000515145"/>
    </source>
</evidence>
<dbReference type="AlphaFoldDB" id="A0A6P7I4B3"/>
<feature type="region of interest" description="Disordered" evidence="1">
    <location>
        <begin position="41"/>
        <end position="102"/>
    </location>
</feature>
<evidence type="ECO:0000313" key="3">
    <source>
        <dbReference type="RefSeq" id="XP_028255309.1"/>
    </source>
</evidence>
<dbReference type="RefSeq" id="XP_028255309.1">
    <property type="nucleotide sequence ID" value="XM_028399508.1"/>
</dbReference>
<dbReference type="InParanoid" id="A0A6P7I4B3"/>
<dbReference type="Proteomes" id="UP000515145">
    <property type="component" value="Chromosome 2"/>
</dbReference>
<feature type="compositionally biased region" description="Basic and acidic residues" evidence="1">
    <location>
        <begin position="49"/>
        <end position="73"/>
    </location>
</feature>
<proteinExistence type="predicted"/>
<organism evidence="2 3">
    <name type="scientific">Parambassis ranga</name>
    <name type="common">Indian glassy fish</name>
    <dbReference type="NCBI Taxonomy" id="210632"/>
    <lineage>
        <taxon>Eukaryota</taxon>
        <taxon>Metazoa</taxon>
        <taxon>Chordata</taxon>
        <taxon>Craniata</taxon>
        <taxon>Vertebrata</taxon>
        <taxon>Euteleostomi</taxon>
        <taxon>Actinopterygii</taxon>
        <taxon>Neopterygii</taxon>
        <taxon>Teleostei</taxon>
        <taxon>Neoteleostei</taxon>
        <taxon>Acanthomorphata</taxon>
        <taxon>Ovalentaria</taxon>
        <taxon>Ambassidae</taxon>
        <taxon>Parambassis</taxon>
    </lineage>
</organism>
<dbReference type="OrthoDB" id="9940536at2759"/>
<gene>
    <name evidence="3" type="primary">LOC114431852</name>
</gene>
<evidence type="ECO:0000256" key="1">
    <source>
        <dbReference type="SAM" id="MobiDB-lite"/>
    </source>
</evidence>